<dbReference type="SUPFAM" id="SSF52218">
    <property type="entry name" value="Flavoproteins"/>
    <property type="match status" value="1"/>
</dbReference>
<keyword evidence="6" id="KW-1185">Reference proteome</keyword>
<dbReference type="Proteomes" id="UP000325307">
    <property type="component" value="Unassembled WGS sequence"/>
</dbReference>
<accession>A0A5A7NUS2</accession>
<organism evidence="5 6">
    <name type="scientific">Zafaria cholistanensis</name>
    <dbReference type="NCBI Taxonomy" id="1682741"/>
    <lineage>
        <taxon>Bacteria</taxon>
        <taxon>Bacillati</taxon>
        <taxon>Actinomycetota</taxon>
        <taxon>Actinomycetes</taxon>
        <taxon>Micrococcales</taxon>
        <taxon>Micrococcaceae</taxon>
        <taxon>Zafaria</taxon>
    </lineage>
</organism>
<dbReference type="NCBIfam" id="TIGR04037">
    <property type="entry name" value="LLM_duo_CE1759"/>
    <property type="match status" value="1"/>
</dbReference>
<keyword evidence="3" id="KW-0560">Oxidoreductase</keyword>
<sequence length="210" mass="21207">MPAMAKNIVVVSGGLGVPSTSRMLGDQLGEAARSALAERGLEAQVAAIELRDYAADIANNMVTGYAAPRLAGMIAQVTAADAVVIVGPVFSASISGLVKSFLDVLDPKSLDGMPVLVAATGGSARHSLVLDYAMRPVLAYLRAAVVPTGVFASAEDWGGDTGGGALADRVARAGRELALAVEGAAPARPGTGALESLPFEQLLANIRPAS</sequence>
<proteinExistence type="predicted"/>
<name>A0A5A7NUS2_9MICC</name>
<evidence type="ECO:0000313" key="5">
    <source>
        <dbReference type="EMBL" id="GER23657.1"/>
    </source>
</evidence>
<dbReference type="InterPro" id="IPR005025">
    <property type="entry name" value="FMN_Rdtase-like_dom"/>
</dbReference>
<evidence type="ECO:0000259" key="4">
    <source>
        <dbReference type="Pfam" id="PF03358"/>
    </source>
</evidence>
<dbReference type="InterPro" id="IPR023932">
    <property type="entry name" value="CE1759_FMN_reduct"/>
</dbReference>
<dbReference type="AlphaFoldDB" id="A0A5A7NUS2"/>
<protein>
    <submittedName>
        <fullName evidence="5">FMN reductase</fullName>
    </submittedName>
</protein>
<evidence type="ECO:0000256" key="1">
    <source>
        <dbReference type="ARBA" id="ARBA00022630"/>
    </source>
</evidence>
<dbReference type="PANTHER" id="PTHR43408">
    <property type="entry name" value="FMN REDUCTASE (NADPH)"/>
    <property type="match status" value="1"/>
</dbReference>
<evidence type="ECO:0000313" key="6">
    <source>
        <dbReference type="Proteomes" id="UP000325307"/>
    </source>
</evidence>
<gene>
    <name evidence="5" type="ORF">NCCP1664_21520</name>
</gene>
<reference evidence="5 6" key="1">
    <citation type="submission" date="2019-09" db="EMBL/GenBank/DDBJ databases">
        <title>Arthrobacter zafarii sp. nov., a moderately thermotolerant and halotolerant actinobacterium isolated from Cholistan desert soil of Pakistan.</title>
        <authorList>
            <person name="Amin A."/>
            <person name="Ahmed I."/>
            <person name="Khalid N."/>
            <person name="Schumann P."/>
            <person name="Busse H.J."/>
            <person name="Khan I.U."/>
            <person name="Li S."/>
            <person name="Li W.J."/>
        </authorList>
    </citation>
    <scope>NUCLEOTIDE SEQUENCE [LARGE SCALE GENOMIC DNA]</scope>
    <source>
        <strain evidence="5 6">NCCP-1664</strain>
    </source>
</reference>
<keyword evidence="2" id="KW-0288">FMN</keyword>
<dbReference type="GO" id="GO:0016491">
    <property type="term" value="F:oxidoreductase activity"/>
    <property type="evidence" value="ECO:0007669"/>
    <property type="project" value="UniProtKB-KW"/>
</dbReference>
<evidence type="ECO:0000256" key="2">
    <source>
        <dbReference type="ARBA" id="ARBA00022643"/>
    </source>
</evidence>
<dbReference type="Gene3D" id="3.40.50.360">
    <property type="match status" value="1"/>
</dbReference>
<dbReference type="EMBL" id="BKDJ01000011">
    <property type="protein sequence ID" value="GER23657.1"/>
    <property type="molecule type" value="Genomic_DNA"/>
</dbReference>
<keyword evidence="1" id="KW-0285">Flavoprotein</keyword>
<dbReference type="Pfam" id="PF03358">
    <property type="entry name" value="FMN_red"/>
    <property type="match status" value="1"/>
</dbReference>
<dbReference type="InterPro" id="IPR029039">
    <property type="entry name" value="Flavoprotein-like_sf"/>
</dbReference>
<comment type="caution">
    <text evidence="5">The sequence shown here is derived from an EMBL/GenBank/DDBJ whole genome shotgun (WGS) entry which is preliminary data.</text>
</comment>
<feature type="domain" description="NADPH-dependent FMN reductase-like" evidence="4">
    <location>
        <begin position="7"/>
        <end position="157"/>
    </location>
</feature>
<evidence type="ECO:0000256" key="3">
    <source>
        <dbReference type="ARBA" id="ARBA00023002"/>
    </source>
</evidence>
<dbReference type="PANTHER" id="PTHR43408:SF2">
    <property type="entry name" value="FMN REDUCTASE (NADPH)"/>
    <property type="match status" value="1"/>
</dbReference>
<dbReference type="InterPro" id="IPR051814">
    <property type="entry name" value="NAD(P)H-dep_FMN_reductase"/>
</dbReference>